<comment type="caution">
    <text evidence="1">The sequence shown here is derived from an EMBL/GenBank/DDBJ whole genome shotgun (WGS) entry which is preliminary data.</text>
</comment>
<dbReference type="Proteomes" id="UP000692954">
    <property type="component" value="Unassembled WGS sequence"/>
</dbReference>
<accession>A0A8S1RPK0</accession>
<name>A0A8S1RPK0_9CILI</name>
<dbReference type="AlphaFoldDB" id="A0A8S1RPK0"/>
<evidence type="ECO:0000313" key="2">
    <source>
        <dbReference type="Proteomes" id="UP000692954"/>
    </source>
</evidence>
<protein>
    <submittedName>
        <fullName evidence="1">Uncharacterized protein</fullName>
    </submittedName>
</protein>
<dbReference type="EMBL" id="CAJJDN010000216">
    <property type="protein sequence ID" value="CAD8129317.1"/>
    <property type="molecule type" value="Genomic_DNA"/>
</dbReference>
<gene>
    <name evidence="1" type="ORF">PSON_ATCC_30995.1.T2160003</name>
</gene>
<keyword evidence="2" id="KW-1185">Reference proteome</keyword>
<proteinExistence type="predicted"/>
<evidence type="ECO:0000313" key="1">
    <source>
        <dbReference type="EMBL" id="CAD8129317.1"/>
    </source>
</evidence>
<reference evidence="1" key="1">
    <citation type="submission" date="2021-01" db="EMBL/GenBank/DDBJ databases">
        <authorList>
            <consortium name="Genoscope - CEA"/>
            <person name="William W."/>
        </authorList>
    </citation>
    <scope>NUCLEOTIDE SEQUENCE</scope>
</reference>
<sequence>MISHYLHFVTTLIQILSKNQKFLFNFKESPIFNQEDKVKLIMALNPIYNRFETFSYIFSQKKRKVTFCVKEQLKDLNFLHIKGLKKRDDRADNHQEQHLIFLIEKQV</sequence>
<organism evidence="1 2">
    <name type="scientific">Paramecium sonneborni</name>
    <dbReference type="NCBI Taxonomy" id="65129"/>
    <lineage>
        <taxon>Eukaryota</taxon>
        <taxon>Sar</taxon>
        <taxon>Alveolata</taxon>
        <taxon>Ciliophora</taxon>
        <taxon>Intramacronucleata</taxon>
        <taxon>Oligohymenophorea</taxon>
        <taxon>Peniculida</taxon>
        <taxon>Parameciidae</taxon>
        <taxon>Paramecium</taxon>
    </lineage>
</organism>